<dbReference type="RefSeq" id="WP_196818031.1">
    <property type="nucleotide sequence ID" value="NZ_CP012850.1"/>
</dbReference>
<dbReference type="EMBL" id="CP012850">
    <property type="protein sequence ID" value="ALI35595.1"/>
    <property type="molecule type" value="Genomic_DNA"/>
</dbReference>
<keyword evidence="2 5" id="KW-0547">Nucleotide-binding</keyword>
<reference evidence="7" key="1">
    <citation type="submission" date="2015-10" db="EMBL/GenBank/DDBJ databases">
        <title>Niche specialization of a soil ammonia-oxidizing archaeon, Candidatus Nitrosocosmicus oleophilus.</title>
        <authorList>
            <person name="Jung M.-Y."/>
            <person name="Rhee S.-K."/>
        </authorList>
    </citation>
    <scope>NUCLEOTIDE SEQUENCE [LARGE SCALE GENOMIC DNA]</scope>
    <source>
        <strain evidence="7">MY3</strain>
    </source>
</reference>
<dbReference type="SUPFAM" id="SSF52029">
    <property type="entry name" value="GroEL apical domain-like"/>
    <property type="match status" value="1"/>
</dbReference>
<evidence type="ECO:0000256" key="1">
    <source>
        <dbReference type="ARBA" id="ARBA00008020"/>
    </source>
</evidence>
<dbReference type="Pfam" id="PF00118">
    <property type="entry name" value="Cpn60_TCP1"/>
    <property type="match status" value="1"/>
</dbReference>
<dbReference type="Proteomes" id="UP000058925">
    <property type="component" value="Chromosome"/>
</dbReference>
<evidence type="ECO:0000256" key="2">
    <source>
        <dbReference type="ARBA" id="ARBA00022741"/>
    </source>
</evidence>
<dbReference type="GO" id="GO:0140662">
    <property type="term" value="F:ATP-dependent protein folding chaperone"/>
    <property type="evidence" value="ECO:0007669"/>
    <property type="project" value="InterPro"/>
</dbReference>
<evidence type="ECO:0000313" key="7">
    <source>
        <dbReference type="Proteomes" id="UP000058925"/>
    </source>
</evidence>
<gene>
    <name evidence="6" type="primary">groL_2</name>
    <name evidence="6" type="ORF">NMY3_01391</name>
</gene>
<evidence type="ECO:0000256" key="4">
    <source>
        <dbReference type="ARBA" id="ARBA00023186"/>
    </source>
</evidence>
<proteinExistence type="inferred from homology"/>
<protein>
    <submittedName>
        <fullName evidence="6">60 kDa chaperonin</fullName>
    </submittedName>
</protein>
<keyword evidence="7" id="KW-1185">Reference proteome</keyword>
<keyword evidence="4 5" id="KW-0143">Chaperone</keyword>
<dbReference type="InterPro" id="IPR002423">
    <property type="entry name" value="Cpn60/GroEL/TCP-1"/>
</dbReference>
<dbReference type="PANTHER" id="PTHR11353">
    <property type="entry name" value="CHAPERONIN"/>
    <property type="match status" value="1"/>
</dbReference>
<dbReference type="PRINTS" id="PR00304">
    <property type="entry name" value="TCOMPLEXTCP1"/>
</dbReference>
<dbReference type="Gene3D" id="1.10.560.10">
    <property type="entry name" value="GroEL-like equatorial domain"/>
    <property type="match status" value="1"/>
</dbReference>
<evidence type="ECO:0000313" key="6">
    <source>
        <dbReference type="EMBL" id="ALI35595.1"/>
    </source>
</evidence>
<dbReference type="Gene3D" id="3.30.260.10">
    <property type="entry name" value="TCP-1-like chaperonin intermediate domain"/>
    <property type="match status" value="1"/>
</dbReference>
<dbReference type="InterPro" id="IPR017998">
    <property type="entry name" value="Chaperone_TCP-1"/>
</dbReference>
<dbReference type="NCBIfam" id="NF041083">
    <property type="entry name" value="thermosome_beta"/>
    <property type="match status" value="1"/>
</dbReference>
<evidence type="ECO:0000256" key="3">
    <source>
        <dbReference type="ARBA" id="ARBA00022840"/>
    </source>
</evidence>
<comment type="similarity">
    <text evidence="1 5">Belongs to the TCP-1 chaperonin family.</text>
</comment>
<evidence type="ECO:0000256" key="5">
    <source>
        <dbReference type="RuleBase" id="RU004187"/>
    </source>
</evidence>
<dbReference type="SUPFAM" id="SSF48592">
    <property type="entry name" value="GroEL equatorial domain-like"/>
    <property type="match status" value="1"/>
</dbReference>
<organism evidence="6 7">
    <name type="scientific">Candidatus Nitrosocosmicus oleophilus</name>
    <dbReference type="NCBI Taxonomy" id="1353260"/>
    <lineage>
        <taxon>Archaea</taxon>
        <taxon>Nitrososphaerota</taxon>
        <taxon>Nitrososphaeria</taxon>
        <taxon>Nitrososphaerales</taxon>
        <taxon>Nitrososphaeraceae</taxon>
        <taxon>Candidatus Nitrosocosmicus</taxon>
    </lineage>
</organism>
<dbReference type="Gene3D" id="3.50.7.10">
    <property type="entry name" value="GroEL"/>
    <property type="match status" value="1"/>
</dbReference>
<dbReference type="GO" id="GO:0005524">
    <property type="term" value="F:ATP binding"/>
    <property type="evidence" value="ECO:0007669"/>
    <property type="project" value="UniProtKB-KW"/>
</dbReference>
<sequence length="568" mass="63774">MSHTKLIPNDTQRTSGKEVRSYNIHAAQLIKSLIESCYGPLGNEKIYIDIIGESTCTKDGATFLRKIDVQHPAAKVLIDATNTVDNEVGDGTLTTAIIATTLLEKAQEMLAMDIYPSTIVNGYDKGLQCSLETLRNIARKVSSKDMAIIEKLARTCLGTKVRLSSDPQSELNNILEITVNAINTVYSNNNYLLEADDIKIEEKIGNLGESILIDGVLIDKSIDSDLMPRFVKNARILLLDEDLQTRTTKTESQLSINSPEHMYLFRKEENNITRDKIQIIIDSGINVVINRKGIDLVAQDLLAKFGIISVKRVKENDLHWLEKATGGNLIKELDVGNIQSNVGYAKNVYEKKIGTDKMIFVEGCNNPKTVSILIRANSKMMLDEYHRAIQSTITSLSRFVQHPSIVIGGGSCEALMAQQVRKRANTIEGMEQIVLLKFSEALEEIPLILAKNSGLNLMDAFIQLRLNLSQNFNTNKVKWFGLDSDERKISQLDWDIIEPTIVKEQVLNTAVEVSRLLINIDDIIIKKPLMNTHTHEDGTEHSHAGGDKKHDHYFDRLGKQQRPQHHYY</sequence>
<keyword evidence="3 5" id="KW-0067">ATP-binding</keyword>
<dbReference type="NCBIfam" id="NF041082">
    <property type="entry name" value="thermosome_alpha"/>
    <property type="match status" value="1"/>
</dbReference>
<dbReference type="OrthoDB" id="9639at2157"/>
<name>A0A654LWL2_9ARCH</name>
<accession>A0A654LWL2</accession>
<dbReference type="AlphaFoldDB" id="A0A654LWL2"/>
<dbReference type="InterPro" id="IPR053374">
    <property type="entry name" value="TCP-1_chaperonin"/>
</dbReference>
<dbReference type="InterPro" id="IPR027409">
    <property type="entry name" value="GroEL-like_apical_dom_sf"/>
</dbReference>
<dbReference type="KEGG" id="taa:NMY3_01391"/>
<dbReference type="InterPro" id="IPR054827">
    <property type="entry name" value="thermosome_alpha"/>
</dbReference>
<dbReference type="SUPFAM" id="SSF54849">
    <property type="entry name" value="GroEL-intermediate domain like"/>
    <property type="match status" value="1"/>
</dbReference>
<dbReference type="InterPro" id="IPR027413">
    <property type="entry name" value="GROEL-like_equatorial_sf"/>
</dbReference>
<dbReference type="InterPro" id="IPR027410">
    <property type="entry name" value="TCP-1-like_intermed_sf"/>
</dbReference>
<dbReference type="GeneID" id="60421451"/>